<name>A0AAD7ZUM7_DIPPU</name>
<feature type="domain" description="Carboxylesterase type B" evidence="5">
    <location>
        <begin position="18"/>
        <end position="159"/>
    </location>
</feature>
<reference evidence="6" key="2">
    <citation type="submission" date="2023-05" db="EMBL/GenBank/DDBJ databases">
        <authorList>
            <person name="Fouks B."/>
        </authorList>
    </citation>
    <scope>NUCLEOTIDE SEQUENCE</scope>
    <source>
        <strain evidence="6">Stay&amp;Tobe</strain>
        <tissue evidence="6">Testes</tissue>
    </source>
</reference>
<comment type="similarity">
    <text evidence="1">Belongs to the type-B carboxylesterase/lipase family.</text>
</comment>
<protein>
    <recommendedName>
        <fullName evidence="5">Carboxylesterase type B domain-containing protein</fullName>
    </recommendedName>
</protein>
<dbReference type="PANTHER" id="PTHR43142">
    <property type="entry name" value="CARBOXYLIC ESTER HYDROLASE"/>
    <property type="match status" value="1"/>
</dbReference>
<keyword evidence="3" id="KW-0378">Hydrolase</keyword>
<dbReference type="InterPro" id="IPR029058">
    <property type="entry name" value="AB_hydrolase_fold"/>
</dbReference>
<evidence type="ECO:0000256" key="3">
    <source>
        <dbReference type="ARBA" id="ARBA00022801"/>
    </source>
</evidence>
<evidence type="ECO:0000256" key="2">
    <source>
        <dbReference type="ARBA" id="ARBA00022487"/>
    </source>
</evidence>
<accession>A0AAD7ZUM7</accession>
<keyword evidence="7" id="KW-1185">Reference proteome</keyword>
<dbReference type="EMBL" id="JASPKZ010006814">
    <property type="protein sequence ID" value="KAJ9587016.1"/>
    <property type="molecule type" value="Genomic_DNA"/>
</dbReference>
<reference evidence="6" key="1">
    <citation type="journal article" date="2023" name="IScience">
        <title>Live-bearing cockroach genome reveals convergent evolutionary mechanisms linked to viviparity in insects and beyond.</title>
        <authorList>
            <person name="Fouks B."/>
            <person name="Harrison M.C."/>
            <person name="Mikhailova A.A."/>
            <person name="Marchal E."/>
            <person name="English S."/>
            <person name="Carruthers M."/>
            <person name="Jennings E.C."/>
            <person name="Chiamaka E.L."/>
            <person name="Frigard R.A."/>
            <person name="Pippel M."/>
            <person name="Attardo G.M."/>
            <person name="Benoit J.B."/>
            <person name="Bornberg-Bauer E."/>
            <person name="Tobe S.S."/>
        </authorList>
    </citation>
    <scope>NUCLEOTIDE SEQUENCE</scope>
    <source>
        <strain evidence="6">Stay&amp;Tobe</strain>
    </source>
</reference>
<dbReference type="Proteomes" id="UP001233999">
    <property type="component" value="Unassembled WGS sequence"/>
</dbReference>
<comment type="caution">
    <text evidence="6">The sequence shown here is derived from an EMBL/GenBank/DDBJ whole genome shotgun (WGS) entry which is preliminary data.</text>
</comment>
<dbReference type="AlphaFoldDB" id="A0AAD7ZUM7"/>
<dbReference type="SUPFAM" id="SSF53474">
    <property type="entry name" value="alpha/beta-Hydrolases"/>
    <property type="match status" value="1"/>
</dbReference>
<sequence>NNILHRLNISPSPNEEPPPVVQIEQGAVKGLKIVSIRQQEYYAFLGIPYAKSPEGYLRFKAPVPPEPWTGVYDANDERDICPQIALMSGNIEGSENCLFLSIFSNKLPGPNLTELMPVMVWIHGGNFVTGSNTMVMFGPDHLLTQNVVLVTINYRLGVL</sequence>
<organism evidence="6 7">
    <name type="scientific">Diploptera punctata</name>
    <name type="common">Pacific beetle cockroach</name>
    <dbReference type="NCBI Taxonomy" id="6984"/>
    <lineage>
        <taxon>Eukaryota</taxon>
        <taxon>Metazoa</taxon>
        <taxon>Ecdysozoa</taxon>
        <taxon>Arthropoda</taxon>
        <taxon>Hexapoda</taxon>
        <taxon>Insecta</taxon>
        <taxon>Pterygota</taxon>
        <taxon>Neoptera</taxon>
        <taxon>Polyneoptera</taxon>
        <taxon>Dictyoptera</taxon>
        <taxon>Blattodea</taxon>
        <taxon>Blaberoidea</taxon>
        <taxon>Blaberidae</taxon>
        <taxon>Diplopterinae</taxon>
        <taxon>Diploptera</taxon>
    </lineage>
</organism>
<evidence type="ECO:0000256" key="4">
    <source>
        <dbReference type="ARBA" id="ARBA00023180"/>
    </source>
</evidence>
<evidence type="ECO:0000256" key="1">
    <source>
        <dbReference type="ARBA" id="ARBA00005964"/>
    </source>
</evidence>
<feature type="non-terminal residue" evidence="6">
    <location>
        <position position="1"/>
    </location>
</feature>
<feature type="non-terminal residue" evidence="6">
    <location>
        <position position="159"/>
    </location>
</feature>
<dbReference type="Gene3D" id="3.40.50.1820">
    <property type="entry name" value="alpha/beta hydrolase"/>
    <property type="match status" value="1"/>
</dbReference>
<gene>
    <name evidence="6" type="ORF">L9F63_019395</name>
</gene>
<evidence type="ECO:0000313" key="7">
    <source>
        <dbReference type="Proteomes" id="UP001233999"/>
    </source>
</evidence>
<evidence type="ECO:0000313" key="6">
    <source>
        <dbReference type="EMBL" id="KAJ9587016.1"/>
    </source>
</evidence>
<dbReference type="PANTHER" id="PTHR43142:SF1">
    <property type="entry name" value="CARBOXYLIC ESTER HYDROLASE"/>
    <property type="match status" value="1"/>
</dbReference>
<evidence type="ECO:0000259" key="5">
    <source>
        <dbReference type="Pfam" id="PF00135"/>
    </source>
</evidence>
<dbReference type="InterPro" id="IPR002018">
    <property type="entry name" value="CarbesteraseB"/>
</dbReference>
<proteinExistence type="inferred from homology"/>
<dbReference type="Pfam" id="PF00135">
    <property type="entry name" value="COesterase"/>
    <property type="match status" value="1"/>
</dbReference>
<keyword evidence="2" id="KW-0719">Serine esterase</keyword>
<keyword evidence="4" id="KW-0325">Glycoprotein</keyword>
<dbReference type="GO" id="GO:0052689">
    <property type="term" value="F:carboxylic ester hydrolase activity"/>
    <property type="evidence" value="ECO:0007669"/>
    <property type="project" value="UniProtKB-KW"/>
</dbReference>